<protein>
    <submittedName>
        <fullName evidence="2">Uncharacterized protein</fullName>
    </submittedName>
</protein>
<dbReference type="Ensembl" id="ENSHHUT00000056640.1">
    <property type="protein sequence ID" value="ENSHHUP00000054747.1"/>
    <property type="gene ID" value="ENSHHUG00000032812.1"/>
</dbReference>
<dbReference type="InterPro" id="IPR002017">
    <property type="entry name" value="Spectrin_repeat"/>
</dbReference>
<dbReference type="Proteomes" id="UP000314982">
    <property type="component" value="Unassembled WGS sequence"/>
</dbReference>
<reference evidence="2" key="3">
    <citation type="submission" date="2025-09" db="UniProtKB">
        <authorList>
            <consortium name="Ensembl"/>
        </authorList>
    </citation>
    <scope>IDENTIFICATION</scope>
</reference>
<evidence type="ECO:0000313" key="2">
    <source>
        <dbReference type="Ensembl" id="ENSHHUP00000054747.1"/>
    </source>
</evidence>
<dbReference type="AlphaFoldDB" id="A0A4W5NUK6"/>
<keyword evidence="1" id="KW-0009">Actin-binding</keyword>
<dbReference type="SUPFAM" id="SSF46966">
    <property type="entry name" value="Spectrin repeat"/>
    <property type="match status" value="1"/>
</dbReference>
<proteinExistence type="predicted"/>
<sequence>MVYMIDWMEDMQVQLLSKDFGKHLLEVDDLLQKHSLQDADITVQAERVQTLNTAALKFTTIEGKTSDGYVHGSSSVRSGMCFDNNLVILREE</sequence>
<keyword evidence="3" id="KW-1185">Reference proteome</keyword>
<accession>A0A4W5NUK6</accession>
<dbReference type="STRING" id="62062.ENSHHUP00000054747"/>
<dbReference type="GO" id="GO:0003779">
    <property type="term" value="F:actin binding"/>
    <property type="evidence" value="ECO:0007669"/>
    <property type="project" value="UniProtKB-KW"/>
</dbReference>
<dbReference type="Gene3D" id="1.20.58.60">
    <property type="match status" value="1"/>
</dbReference>
<dbReference type="PANTHER" id="PTHR11915">
    <property type="entry name" value="SPECTRIN/FILAMIN RELATED CYTOSKELETAL PROTEIN"/>
    <property type="match status" value="1"/>
</dbReference>
<evidence type="ECO:0000313" key="3">
    <source>
        <dbReference type="Proteomes" id="UP000314982"/>
    </source>
</evidence>
<evidence type="ECO:0000256" key="1">
    <source>
        <dbReference type="ARBA" id="ARBA00023203"/>
    </source>
</evidence>
<organism evidence="2 3">
    <name type="scientific">Hucho hucho</name>
    <name type="common">huchen</name>
    <dbReference type="NCBI Taxonomy" id="62062"/>
    <lineage>
        <taxon>Eukaryota</taxon>
        <taxon>Metazoa</taxon>
        <taxon>Chordata</taxon>
        <taxon>Craniata</taxon>
        <taxon>Vertebrata</taxon>
        <taxon>Euteleostomi</taxon>
        <taxon>Actinopterygii</taxon>
        <taxon>Neopterygii</taxon>
        <taxon>Teleostei</taxon>
        <taxon>Protacanthopterygii</taxon>
        <taxon>Salmoniformes</taxon>
        <taxon>Salmonidae</taxon>
        <taxon>Salmoninae</taxon>
        <taxon>Hucho</taxon>
    </lineage>
</organism>
<name>A0A4W5NUK6_9TELE</name>
<reference evidence="3" key="1">
    <citation type="submission" date="2018-06" db="EMBL/GenBank/DDBJ databases">
        <title>Genome assembly of Danube salmon.</title>
        <authorList>
            <person name="Macqueen D.J."/>
            <person name="Gundappa M.K."/>
        </authorList>
    </citation>
    <scope>NUCLEOTIDE SEQUENCE [LARGE SCALE GENOMIC DNA]</scope>
</reference>
<dbReference type="Pfam" id="PF00435">
    <property type="entry name" value="Spectrin"/>
    <property type="match status" value="1"/>
</dbReference>
<dbReference type="GeneTree" id="ENSGT00940000156343"/>
<reference evidence="2" key="2">
    <citation type="submission" date="2025-08" db="UniProtKB">
        <authorList>
            <consortium name="Ensembl"/>
        </authorList>
    </citation>
    <scope>IDENTIFICATION</scope>
</reference>